<dbReference type="InterPro" id="IPR000847">
    <property type="entry name" value="LysR_HTH_N"/>
</dbReference>
<evidence type="ECO:0000256" key="3">
    <source>
        <dbReference type="ARBA" id="ARBA00023125"/>
    </source>
</evidence>
<keyword evidence="3 6" id="KW-0238">DNA-binding</keyword>
<name>A0ABU1LKM2_9BURK</name>
<dbReference type="PANTHER" id="PTHR30118:SF15">
    <property type="entry name" value="TRANSCRIPTIONAL REGULATORY PROTEIN"/>
    <property type="match status" value="1"/>
</dbReference>
<dbReference type="Proteomes" id="UP001264340">
    <property type="component" value="Unassembled WGS sequence"/>
</dbReference>
<dbReference type="InterPro" id="IPR005119">
    <property type="entry name" value="LysR_subst-bd"/>
</dbReference>
<dbReference type="SUPFAM" id="SSF46785">
    <property type="entry name" value="Winged helix' DNA-binding domain"/>
    <property type="match status" value="1"/>
</dbReference>
<dbReference type="Gene3D" id="1.10.10.10">
    <property type="entry name" value="Winged helix-like DNA-binding domain superfamily/Winged helix DNA-binding domain"/>
    <property type="match status" value="1"/>
</dbReference>
<proteinExistence type="inferred from homology"/>
<comment type="caution">
    <text evidence="6">The sequence shown here is derived from an EMBL/GenBank/DDBJ whole genome shotgun (WGS) entry which is preliminary data.</text>
</comment>
<dbReference type="GO" id="GO:0003677">
    <property type="term" value="F:DNA binding"/>
    <property type="evidence" value="ECO:0007669"/>
    <property type="project" value="UniProtKB-KW"/>
</dbReference>
<keyword evidence="2" id="KW-0805">Transcription regulation</keyword>
<gene>
    <name evidence="6" type="ORF">J2804_000696</name>
</gene>
<dbReference type="Pfam" id="PF03466">
    <property type="entry name" value="LysR_substrate"/>
    <property type="match status" value="1"/>
</dbReference>
<dbReference type="Gene3D" id="3.40.190.10">
    <property type="entry name" value="Periplasmic binding protein-like II"/>
    <property type="match status" value="2"/>
</dbReference>
<dbReference type="EMBL" id="JAVDRP010000001">
    <property type="protein sequence ID" value="MDR6407308.1"/>
    <property type="molecule type" value="Genomic_DNA"/>
</dbReference>
<protein>
    <submittedName>
        <fullName evidence="6">DNA-binding transcriptional LysR family regulator</fullName>
    </submittedName>
</protein>
<evidence type="ECO:0000259" key="5">
    <source>
        <dbReference type="PROSITE" id="PS50931"/>
    </source>
</evidence>
<accession>A0ABU1LKM2</accession>
<dbReference type="InterPro" id="IPR050389">
    <property type="entry name" value="LysR-type_TF"/>
</dbReference>
<dbReference type="PANTHER" id="PTHR30118">
    <property type="entry name" value="HTH-TYPE TRANSCRIPTIONAL REGULATOR LEUO-RELATED"/>
    <property type="match status" value="1"/>
</dbReference>
<evidence type="ECO:0000313" key="6">
    <source>
        <dbReference type="EMBL" id="MDR6407308.1"/>
    </source>
</evidence>
<evidence type="ECO:0000313" key="7">
    <source>
        <dbReference type="Proteomes" id="UP001264340"/>
    </source>
</evidence>
<organism evidence="6 7">
    <name type="scientific">Paraburkholderia terricola</name>
    <dbReference type="NCBI Taxonomy" id="169427"/>
    <lineage>
        <taxon>Bacteria</taxon>
        <taxon>Pseudomonadati</taxon>
        <taxon>Pseudomonadota</taxon>
        <taxon>Betaproteobacteria</taxon>
        <taxon>Burkholderiales</taxon>
        <taxon>Burkholderiaceae</taxon>
        <taxon>Paraburkholderia</taxon>
    </lineage>
</organism>
<reference evidence="6 7" key="1">
    <citation type="submission" date="2023-07" db="EMBL/GenBank/DDBJ databases">
        <title>Sorghum-associated microbial communities from plants grown in Nebraska, USA.</title>
        <authorList>
            <person name="Schachtman D."/>
        </authorList>
    </citation>
    <scope>NUCLEOTIDE SEQUENCE [LARGE SCALE GENOMIC DNA]</scope>
    <source>
        <strain evidence="6 7">DS1316</strain>
    </source>
</reference>
<sequence>MAEAAPNATKICIGRPIPCAYYDQPMPEPDLNLLFALDALLSEKNVTRAARSLHLSASAMSRTLTRLRAVTGDPLLVRAGRQMVLTPYAEEIRERTENMVREARALLRPSPVAPDFSTLRRTLTIRANEAFVEAFGAPLIAEATAVAPLVRLHFSSRWERNAEYLRNGSADLEIGVLEEAGPEIRVQALFRDRYLGVVRKGHPLEAKRHVTPRQYASFGHVVAPHGRQVIDSLDAAIARLGLERTTVAIVPSFPAALAVARASDLVALLPASFMNRQHAASVDAYSFELPVATDGFTIYQMWHPRLENDPVHRWLRQLVLGVCRQQVPLV</sequence>
<dbReference type="CDD" id="cd08460">
    <property type="entry name" value="PBP2_DntR_like_1"/>
    <property type="match status" value="1"/>
</dbReference>
<dbReference type="InterPro" id="IPR036390">
    <property type="entry name" value="WH_DNA-bd_sf"/>
</dbReference>
<evidence type="ECO:0000256" key="2">
    <source>
        <dbReference type="ARBA" id="ARBA00023015"/>
    </source>
</evidence>
<dbReference type="Pfam" id="PF00126">
    <property type="entry name" value="HTH_1"/>
    <property type="match status" value="1"/>
</dbReference>
<evidence type="ECO:0000256" key="1">
    <source>
        <dbReference type="ARBA" id="ARBA00009437"/>
    </source>
</evidence>
<keyword evidence="4" id="KW-0804">Transcription</keyword>
<comment type="similarity">
    <text evidence="1">Belongs to the LysR transcriptional regulatory family.</text>
</comment>
<dbReference type="PROSITE" id="PS50931">
    <property type="entry name" value="HTH_LYSR"/>
    <property type="match status" value="1"/>
</dbReference>
<feature type="domain" description="HTH lysR-type" evidence="5">
    <location>
        <begin position="29"/>
        <end position="86"/>
    </location>
</feature>
<dbReference type="InterPro" id="IPR036388">
    <property type="entry name" value="WH-like_DNA-bd_sf"/>
</dbReference>
<dbReference type="SUPFAM" id="SSF53850">
    <property type="entry name" value="Periplasmic binding protein-like II"/>
    <property type="match status" value="1"/>
</dbReference>
<keyword evidence="7" id="KW-1185">Reference proteome</keyword>
<evidence type="ECO:0000256" key="4">
    <source>
        <dbReference type="ARBA" id="ARBA00023163"/>
    </source>
</evidence>